<proteinExistence type="predicted"/>
<gene>
    <name evidence="2" type="ORF">TMES_14240</name>
</gene>
<feature type="chain" id="PRO_5012598655" description="WG repeat-containing protein" evidence="1">
    <location>
        <begin position="26"/>
        <end position="542"/>
    </location>
</feature>
<keyword evidence="1" id="KW-0732">Signal</keyword>
<reference evidence="2 3" key="1">
    <citation type="submission" date="2014-03" db="EMBL/GenBank/DDBJ databases">
        <title>The draft genome sequence of Thalassospira mesophila JCM 18969.</title>
        <authorList>
            <person name="Lai Q."/>
            <person name="Shao Z."/>
        </authorList>
    </citation>
    <scope>NUCLEOTIDE SEQUENCE [LARGE SCALE GENOMIC DNA]</scope>
    <source>
        <strain evidence="2 3">JCM 18969</strain>
    </source>
</reference>
<evidence type="ECO:0000313" key="3">
    <source>
        <dbReference type="Proteomes" id="UP000193391"/>
    </source>
</evidence>
<dbReference type="STRING" id="1293891.TMES_14240"/>
<dbReference type="EMBL" id="JFKA01000006">
    <property type="protein sequence ID" value="OSQ37379.1"/>
    <property type="molecule type" value="Genomic_DNA"/>
</dbReference>
<name>A0A1Y2KYG3_9PROT</name>
<evidence type="ECO:0000256" key="1">
    <source>
        <dbReference type="SAM" id="SignalP"/>
    </source>
</evidence>
<accession>A0A1Y2KYG3</accession>
<protein>
    <recommendedName>
        <fullName evidence="4">WG repeat-containing protein</fullName>
    </recommendedName>
</protein>
<sequence length="542" mass="61472">MKFSVIRFVFLIVTLILSLHTPAFADEEDITRINKVESDVITFKDVQVRFPAPMLDGWEATGEGTAWVDIRAKLLIYTLWGEPVVYCTANWTFKKAATKNSFVSAIKGIGTYVPDDIAKKIELYSVDLKFSPILFESVWVECDPGIFGASGDPDISFNIPGSPSWDDLFQSNGFELSDATKRAKSYYRDLLKTGKVQTNALHEVQKAHINLYAVGEWLAKRDQKIAQDKLDQARTRQNDIPADPEKEISEADIQNLFESTFRAQRLEQIQDRFPTDIPVNKALRAREKSLSQQFASCPSFHQPDGFEDAPNALVAYRTCLPSPLDELVDFSVGEGNDYRCGYKDKQGKVVLEAEYTNCSSSLNGIGLVKKIVGTREISLPIFGLCIGRCSRGTVSHTTHTENITKWTIINSRGQTLAQEGNAADFFGFEPYRFRFYDGYLVLTRKENDVEQDFVYDTRMRLKMSLPENWHYQGYSEGLFVLRSNADRNDDGEYLFGYYGFDGQFAFDPIEAKDADPFEKGLARIEFSDGDALYFDKNGRYVR</sequence>
<dbReference type="Pfam" id="PF14903">
    <property type="entry name" value="WG_beta_rep"/>
    <property type="match status" value="1"/>
</dbReference>
<dbReference type="InterPro" id="IPR032774">
    <property type="entry name" value="WG_beta_rep"/>
</dbReference>
<dbReference type="Proteomes" id="UP000193391">
    <property type="component" value="Unassembled WGS sequence"/>
</dbReference>
<dbReference type="AlphaFoldDB" id="A0A1Y2KYG3"/>
<comment type="caution">
    <text evidence="2">The sequence shown here is derived from an EMBL/GenBank/DDBJ whole genome shotgun (WGS) entry which is preliminary data.</text>
</comment>
<evidence type="ECO:0008006" key="4">
    <source>
        <dbReference type="Google" id="ProtNLM"/>
    </source>
</evidence>
<evidence type="ECO:0000313" key="2">
    <source>
        <dbReference type="EMBL" id="OSQ37379.1"/>
    </source>
</evidence>
<organism evidence="2 3">
    <name type="scientific">Thalassospira mesophila</name>
    <dbReference type="NCBI Taxonomy" id="1293891"/>
    <lineage>
        <taxon>Bacteria</taxon>
        <taxon>Pseudomonadati</taxon>
        <taxon>Pseudomonadota</taxon>
        <taxon>Alphaproteobacteria</taxon>
        <taxon>Rhodospirillales</taxon>
        <taxon>Thalassospiraceae</taxon>
        <taxon>Thalassospira</taxon>
    </lineage>
</organism>
<keyword evidence="3" id="KW-1185">Reference proteome</keyword>
<feature type="signal peptide" evidence="1">
    <location>
        <begin position="1"/>
        <end position="25"/>
    </location>
</feature>